<dbReference type="PaxDb" id="44689-DDB0233695"/>
<keyword evidence="2" id="KW-0677">Repeat</keyword>
<dbReference type="HOGENOM" id="CLU_439060_0_0_1"/>
<dbReference type="Gene3D" id="2.60.40.150">
    <property type="entry name" value="C2 domain"/>
    <property type="match status" value="1"/>
</dbReference>
<dbReference type="PROSITE" id="PS50004">
    <property type="entry name" value="C2"/>
    <property type="match status" value="1"/>
</dbReference>
<evidence type="ECO:0000256" key="2">
    <source>
        <dbReference type="ARBA" id="ARBA00022737"/>
    </source>
</evidence>
<dbReference type="Pfam" id="PF23598">
    <property type="entry name" value="LRR_14"/>
    <property type="match status" value="1"/>
</dbReference>
<dbReference type="PANTHER" id="PTHR48051:SF1">
    <property type="entry name" value="RAS SUPPRESSOR PROTEIN 1"/>
    <property type="match status" value="1"/>
</dbReference>
<dbReference type="InterPro" id="IPR050216">
    <property type="entry name" value="LRR_domain-containing"/>
</dbReference>
<dbReference type="InterPro" id="IPR001611">
    <property type="entry name" value="Leu-rich_rpt"/>
</dbReference>
<evidence type="ECO:0000256" key="1">
    <source>
        <dbReference type="ARBA" id="ARBA00022614"/>
    </source>
</evidence>
<dbReference type="RefSeq" id="XP_638564.1">
    <property type="nucleotide sequence ID" value="XM_633472.1"/>
</dbReference>
<proteinExistence type="predicted"/>
<feature type="domain" description="C2" evidence="4">
    <location>
        <begin position="1"/>
        <end position="101"/>
    </location>
</feature>
<dbReference type="InterPro" id="IPR032675">
    <property type="entry name" value="LRR_dom_sf"/>
</dbReference>
<dbReference type="dictyBase" id="DDB_G0284461"/>
<dbReference type="Proteomes" id="UP000002195">
    <property type="component" value="Unassembled WGS sequence"/>
</dbReference>
<dbReference type="GeneID" id="8624604"/>
<dbReference type="PANTHER" id="PTHR48051">
    <property type="match status" value="1"/>
</dbReference>
<dbReference type="EMBL" id="AAFI02000065">
    <property type="protein sequence ID" value="EAL65210.1"/>
    <property type="molecule type" value="Genomic_DNA"/>
</dbReference>
<dbReference type="SMART" id="SM00364">
    <property type="entry name" value="LRR_BAC"/>
    <property type="match status" value="5"/>
</dbReference>
<feature type="region of interest" description="Disordered" evidence="3">
    <location>
        <begin position="409"/>
        <end position="485"/>
    </location>
</feature>
<dbReference type="GO" id="GO:0005737">
    <property type="term" value="C:cytoplasm"/>
    <property type="evidence" value="ECO:0000318"/>
    <property type="project" value="GO_Central"/>
</dbReference>
<organism evidence="5 6">
    <name type="scientific">Dictyostelium discoideum</name>
    <name type="common">Social amoeba</name>
    <dbReference type="NCBI Taxonomy" id="44689"/>
    <lineage>
        <taxon>Eukaryota</taxon>
        <taxon>Amoebozoa</taxon>
        <taxon>Evosea</taxon>
        <taxon>Eumycetozoa</taxon>
        <taxon>Dictyostelia</taxon>
        <taxon>Dictyosteliales</taxon>
        <taxon>Dictyosteliaceae</taxon>
        <taxon>Dictyostelium</taxon>
    </lineage>
</organism>
<accession>Q54PM1</accession>
<dbReference type="AlphaFoldDB" id="Q54PM1"/>
<evidence type="ECO:0000313" key="5">
    <source>
        <dbReference type="EMBL" id="EAL65210.1"/>
    </source>
</evidence>
<gene>
    <name evidence="5" type="ORF">DDB_G0284461</name>
</gene>
<keyword evidence="1" id="KW-0433">Leucine-rich repeat</keyword>
<feature type="compositionally biased region" description="Polar residues" evidence="3">
    <location>
        <begin position="457"/>
        <end position="484"/>
    </location>
</feature>
<dbReference type="SMR" id="Q54PM1"/>
<dbReference type="eggNOG" id="KOG1032">
    <property type="taxonomic scope" value="Eukaryota"/>
</dbReference>
<feature type="compositionally biased region" description="Low complexity" evidence="3">
    <location>
        <begin position="443"/>
        <end position="456"/>
    </location>
</feature>
<protein>
    <submittedName>
        <fullName evidence="5">C2 domain-containing protein</fullName>
    </submittedName>
</protein>
<dbReference type="InterPro" id="IPR000008">
    <property type="entry name" value="C2_dom"/>
</dbReference>
<comment type="caution">
    <text evidence="5">The sequence shown here is derived from an EMBL/GenBank/DDBJ whole genome shotgun (WGS) entry which is preliminary data.</text>
</comment>
<sequence>MNILQVNVIEGRDLVASDSNGFSDCYATLILGQQKKKTKIIKKSLNPKWGETFLMRISPLDETLHVLLQDWDQFSSDDFMGECFIDINSLDDTAVWYTLSTRPNKPDDFVKGEVCIKARVVKSSNIVKDKIPLNMLTEVNNRCTKFENSDGKDPFDISGIGLEQFPDFLFDHVPNVQDIDLGFNQFKMFPSLISFKKLTTLVLNGNYILTVPGEVLDLPKLKVLSINGNHLISLPSEISKLVSLEKLEIANNKITELCPEIANLPKLEELIISGNPLTKLPPNFSSLTSLEVLDASGCQLIRLPEDFSMMTKLLEVNLGNNKLVELPNHIGRLTRLVILNLMDNKLSDLPMSIGNIHGLGKLGAGINIEGNPIKSEEIMKKYKIGNDQLMDFLEKRMALSGYSLPEISKIPKLNTSNGNNNNTTTTSTSTTPKQPPQYSVVDTSKYSPSIPSTPSTQQNNNESSPNGANITIPLSSTPQIPTQTKDQDVVNKTIALKNWIVSTIRGEIRPKMGKIKNQILRCVSIQEGVGIANIFKQIKPEIEKLKLLIPPNYPMPPPASNMSGGKTFSGNDKLEQLKDLVAISIDDYDVLFAVLYQLIPNNTDPQLIVSVTQSLKKIKEIIP</sequence>
<dbReference type="SUPFAM" id="SSF49562">
    <property type="entry name" value="C2 domain (Calcium/lipid-binding domain, CaLB)"/>
    <property type="match status" value="1"/>
</dbReference>
<dbReference type="STRING" id="44689.Q54PM1"/>
<dbReference type="InParanoid" id="Q54PM1"/>
<dbReference type="SUPFAM" id="SSF52058">
    <property type="entry name" value="L domain-like"/>
    <property type="match status" value="1"/>
</dbReference>
<dbReference type="FunCoup" id="Q54PM1">
    <property type="interactions" value="26"/>
</dbReference>
<dbReference type="InterPro" id="IPR035892">
    <property type="entry name" value="C2_domain_sf"/>
</dbReference>
<name>Q54PM1_DICDI</name>
<reference evidence="5 6" key="1">
    <citation type="journal article" date="2005" name="Nature">
        <title>The genome of the social amoeba Dictyostelium discoideum.</title>
        <authorList>
            <consortium name="The Dictyostelium discoideum Sequencing Consortium"/>
            <person name="Eichinger L."/>
            <person name="Pachebat J.A."/>
            <person name="Glockner G."/>
            <person name="Rajandream M.A."/>
            <person name="Sucgang R."/>
            <person name="Berriman M."/>
            <person name="Song J."/>
            <person name="Olsen R."/>
            <person name="Szafranski K."/>
            <person name="Xu Q."/>
            <person name="Tunggal B."/>
            <person name="Kummerfeld S."/>
            <person name="Madera M."/>
            <person name="Konfortov B.A."/>
            <person name="Rivero F."/>
            <person name="Bankier A.T."/>
            <person name="Lehmann R."/>
            <person name="Hamlin N."/>
            <person name="Davies R."/>
            <person name="Gaudet P."/>
            <person name="Fey P."/>
            <person name="Pilcher K."/>
            <person name="Chen G."/>
            <person name="Saunders D."/>
            <person name="Sodergren E."/>
            <person name="Davis P."/>
            <person name="Kerhornou A."/>
            <person name="Nie X."/>
            <person name="Hall N."/>
            <person name="Anjard C."/>
            <person name="Hemphill L."/>
            <person name="Bason N."/>
            <person name="Farbrother P."/>
            <person name="Desany B."/>
            <person name="Just E."/>
            <person name="Morio T."/>
            <person name="Rost R."/>
            <person name="Churcher C."/>
            <person name="Cooper J."/>
            <person name="Haydock S."/>
            <person name="van Driessche N."/>
            <person name="Cronin A."/>
            <person name="Goodhead I."/>
            <person name="Muzny D."/>
            <person name="Mourier T."/>
            <person name="Pain A."/>
            <person name="Lu M."/>
            <person name="Harper D."/>
            <person name="Lindsay R."/>
            <person name="Hauser H."/>
            <person name="James K."/>
            <person name="Quiles M."/>
            <person name="Madan Babu M."/>
            <person name="Saito T."/>
            <person name="Buchrieser C."/>
            <person name="Wardroper A."/>
            <person name="Felder M."/>
            <person name="Thangavelu M."/>
            <person name="Johnson D."/>
            <person name="Knights A."/>
            <person name="Loulseged H."/>
            <person name="Mungall K."/>
            <person name="Oliver K."/>
            <person name="Price C."/>
            <person name="Quail M.A."/>
            <person name="Urushihara H."/>
            <person name="Hernandez J."/>
            <person name="Rabbinowitsch E."/>
            <person name="Steffen D."/>
            <person name="Sanders M."/>
            <person name="Ma J."/>
            <person name="Kohara Y."/>
            <person name="Sharp S."/>
            <person name="Simmonds M."/>
            <person name="Spiegler S."/>
            <person name="Tivey A."/>
            <person name="Sugano S."/>
            <person name="White B."/>
            <person name="Walker D."/>
            <person name="Woodward J."/>
            <person name="Winckler T."/>
            <person name="Tanaka Y."/>
            <person name="Shaulsky G."/>
            <person name="Schleicher M."/>
            <person name="Weinstock G."/>
            <person name="Rosenthal A."/>
            <person name="Cox E.C."/>
            <person name="Chisholm R.L."/>
            <person name="Gibbs R."/>
            <person name="Loomis W.F."/>
            <person name="Platzer M."/>
            <person name="Kay R.R."/>
            <person name="Williams J."/>
            <person name="Dear P.H."/>
            <person name="Noegel A.A."/>
            <person name="Barrell B."/>
            <person name="Kuspa A."/>
        </authorList>
    </citation>
    <scope>NUCLEOTIDE SEQUENCE [LARGE SCALE GENOMIC DNA]</scope>
    <source>
        <strain evidence="5 6">AX4</strain>
    </source>
</reference>
<dbReference type="SMART" id="SM00369">
    <property type="entry name" value="LRR_TYP"/>
    <property type="match status" value="6"/>
</dbReference>
<dbReference type="InterPro" id="IPR003591">
    <property type="entry name" value="Leu-rich_rpt_typical-subtyp"/>
</dbReference>
<dbReference type="InterPro" id="IPR055414">
    <property type="entry name" value="LRR_R13L4/SHOC2-like"/>
</dbReference>
<dbReference type="OMA" id="GFNQFKM"/>
<dbReference type="Pfam" id="PF00168">
    <property type="entry name" value="C2"/>
    <property type="match status" value="1"/>
</dbReference>
<feature type="compositionally biased region" description="Low complexity" evidence="3">
    <location>
        <begin position="414"/>
        <end position="431"/>
    </location>
</feature>
<dbReference type="SMART" id="SM00239">
    <property type="entry name" value="C2"/>
    <property type="match status" value="1"/>
</dbReference>
<keyword evidence="6" id="KW-1185">Reference proteome</keyword>
<dbReference type="eggNOG" id="KOG0619">
    <property type="taxonomic scope" value="Eukaryota"/>
</dbReference>
<dbReference type="VEuPathDB" id="AmoebaDB:DDB_G0284461"/>
<dbReference type="KEGG" id="ddi:DDB_G0284461"/>
<dbReference type="GlyGen" id="Q54PM1">
    <property type="glycosylation" value="1 site"/>
</dbReference>
<evidence type="ECO:0000259" key="4">
    <source>
        <dbReference type="PROSITE" id="PS50004"/>
    </source>
</evidence>
<evidence type="ECO:0000256" key="3">
    <source>
        <dbReference type="SAM" id="MobiDB-lite"/>
    </source>
</evidence>
<dbReference type="PROSITE" id="PS51450">
    <property type="entry name" value="LRR"/>
    <property type="match status" value="2"/>
</dbReference>
<evidence type="ECO:0000313" key="6">
    <source>
        <dbReference type="Proteomes" id="UP000002195"/>
    </source>
</evidence>
<dbReference type="Gene3D" id="3.80.10.10">
    <property type="entry name" value="Ribonuclease Inhibitor"/>
    <property type="match status" value="2"/>
</dbReference>
<dbReference type="CDD" id="cd00030">
    <property type="entry name" value="C2"/>
    <property type="match status" value="1"/>
</dbReference>